<dbReference type="EMBL" id="FMZO01000004">
    <property type="protein sequence ID" value="SDC86177.1"/>
    <property type="molecule type" value="Genomic_DNA"/>
</dbReference>
<sequence length="497" mass="57239">MKILTLKNRPLILILLLLGCCTTLLAQVDTTAAGSREVNKASPVTENNPKIDSLPHLIDQAFIIRNIIFEGNRKTQDTILLRELPFKRGDSILLEKIPELFELAKTRILNLNLFQKGNVSVLLFDPPYVDIKIKVTEKLYLLPFPYFKPVDRNLNQWLFEKGASTARVDYGVKLLWDNVTGGNDKLRFYFITGYTRQLSFGYLRPYIDKKLKWGFNIKVDLGKNHEVLYNTINDKQQFIKDTGFLKNFFDSKLEFSYRKKIYTTHYFGLGFHSLRLGDTVFRLNPNVINHSGEQIKYGELFYRMRYENVDFTPYPTQGHAAEIFVSKQGFNNAMNLWQLTVKSVGYWRLGRLSYYSLGASGTLKLPFKQPYYNQQLLGYGDMFLRGYEYYVMDGVAGGLVNASLATRLTNFSFSLPFLRRQFPEAVPLKIYSKIFGNAGYVYNPHPGPGNRLPNRLLIGGGIGFDIFTINNVTLKVEFSYNHLGENGIYLQKKEDVF</sequence>
<proteinExistence type="predicted"/>
<dbReference type="PROSITE" id="PS51257">
    <property type="entry name" value="PROKAR_LIPOPROTEIN"/>
    <property type="match status" value="1"/>
</dbReference>
<dbReference type="Pfam" id="PF07244">
    <property type="entry name" value="POTRA"/>
    <property type="match status" value="1"/>
</dbReference>
<dbReference type="InterPro" id="IPR034746">
    <property type="entry name" value="POTRA"/>
</dbReference>
<name>A0A1G6Q3G3_NIADE</name>
<comment type="subcellular location">
    <subcellularLocation>
        <location evidence="1">Membrane</location>
    </subcellularLocation>
</comment>
<evidence type="ECO:0000259" key="4">
    <source>
        <dbReference type="PROSITE" id="PS51779"/>
    </source>
</evidence>
<feature type="chain" id="PRO_5011706598" evidence="3">
    <location>
        <begin position="27"/>
        <end position="497"/>
    </location>
</feature>
<feature type="signal peptide" evidence="3">
    <location>
        <begin position="1"/>
        <end position="26"/>
    </location>
</feature>
<evidence type="ECO:0000256" key="3">
    <source>
        <dbReference type="SAM" id="SignalP"/>
    </source>
</evidence>
<dbReference type="RefSeq" id="WP_245729166.1">
    <property type="nucleotide sequence ID" value="NZ_FMZO01000004.1"/>
</dbReference>
<dbReference type="AlphaFoldDB" id="A0A1G6Q3G3"/>
<keyword evidence="3" id="KW-0732">Signal</keyword>
<dbReference type="STRING" id="1285928.SAMN04487894_104242"/>
<feature type="domain" description="POTRA" evidence="4">
    <location>
        <begin position="62"/>
        <end position="138"/>
    </location>
</feature>
<dbReference type="InterPro" id="IPR010827">
    <property type="entry name" value="BamA/TamA_POTRA"/>
</dbReference>
<dbReference type="Proteomes" id="UP000198757">
    <property type="component" value="Unassembled WGS sequence"/>
</dbReference>
<evidence type="ECO:0000256" key="1">
    <source>
        <dbReference type="ARBA" id="ARBA00004370"/>
    </source>
</evidence>
<organism evidence="5 6">
    <name type="scientific">Niabella drilacis (strain DSM 25811 / CCM 8410 / CCUG 62505 / LMG 26954 / E90)</name>
    <dbReference type="NCBI Taxonomy" id="1285928"/>
    <lineage>
        <taxon>Bacteria</taxon>
        <taxon>Pseudomonadati</taxon>
        <taxon>Bacteroidota</taxon>
        <taxon>Chitinophagia</taxon>
        <taxon>Chitinophagales</taxon>
        <taxon>Chitinophagaceae</taxon>
        <taxon>Niabella</taxon>
    </lineage>
</organism>
<dbReference type="GO" id="GO:0019867">
    <property type="term" value="C:outer membrane"/>
    <property type="evidence" value="ECO:0007669"/>
    <property type="project" value="InterPro"/>
</dbReference>
<evidence type="ECO:0000313" key="5">
    <source>
        <dbReference type="EMBL" id="SDC86177.1"/>
    </source>
</evidence>
<accession>A0A1G6Q3G3</accession>
<evidence type="ECO:0000256" key="2">
    <source>
        <dbReference type="ARBA" id="ARBA00023136"/>
    </source>
</evidence>
<gene>
    <name evidence="5" type="ORF">SAMN04487894_104242</name>
</gene>
<reference evidence="6" key="1">
    <citation type="submission" date="2016-10" db="EMBL/GenBank/DDBJ databases">
        <authorList>
            <person name="Varghese N."/>
            <person name="Submissions S."/>
        </authorList>
    </citation>
    <scope>NUCLEOTIDE SEQUENCE [LARGE SCALE GENOMIC DNA]</scope>
    <source>
        <strain evidence="6">DSM 25811 / CCM 8410 / LMG 26954 / E90</strain>
    </source>
</reference>
<dbReference type="PROSITE" id="PS51779">
    <property type="entry name" value="POTRA"/>
    <property type="match status" value="1"/>
</dbReference>
<dbReference type="Gene3D" id="3.10.20.310">
    <property type="entry name" value="membrane protein fhac"/>
    <property type="match status" value="1"/>
</dbReference>
<keyword evidence="6" id="KW-1185">Reference proteome</keyword>
<protein>
    <submittedName>
        <fullName evidence="5">Surface antigen variable number repeat-containing protein</fullName>
    </submittedName>
</protein>
<evidence type="ECO:0000313" key="6">
    <source>
        <dbReference type="Proteomes" id="UP000198757"/>
    </source>
</evidence>
<dbReference type="Gene3D" id="2.40.160.50">
    <property type="entry name" value="membrane protein fhac: a member of the omp85/tpsb transporter family"/>
    <property type="match status" value="1"/>
</dbReference>
<keyword evidence="2" id="KW-0472">Membrane</keyword>